<reference evidence="1" key="1">
    <citation type="submission" date="2023-11" db="EMBL/GenBank/DDBJ databases">
        <title>Genome assemblies of two species of porcelain crab, Petrolisthes cinctipes and Petrolisthes manimaculis (Anomura: Porcellanidae).</title>
        <authorList>
            <person name="Angst P."/>
        </authorList>
    </citation>
    <scope>NUCLEOTIDE SEQUENCE</scope>
    <source>
        <strain evidence="1">PB745_02</strain>
        <tissue evidence="1">Gill</tissue>
    </source>
</reference>
<organism evidence="1 2">
    <name type="scientific">Petrolisthes manimaculis</name>
    <dbReference type="NCBI Taxonomy" id="1843537"/>
    <lineage>
        <taxon>Eukaryota</taxon>
        <taxon>Metazoa</taxon>
        <taxon>Ecdysozoa</taxon>
        <taxon>Arthropoda</taxon>
        <taxon>Crustacea</taxon>
        <taxon>Multicrustacea</taxon>
        <taxon>Malacostraca</taxon>
        <taxon>Eumalacostraca</taxon>
        <taxon>Eucarida</taxon>
        <taxon>Decapoda</taxon>
        <taxon>Pleocyemata</taxon>
        <taxon>Anomura</taxon>
        <taxon>Galatheoidea</taxon>
        <taxon>Porcellanidae</taxon>
        <taxon>Petrolisthes</taxon>
    </lineage>
</organism>
<evidence type="ECO:0000313" key="1">
    <source>
        <dbReference type="EMBL" id="KAK4318947.1"/>
    </source>
</evidence>
<dbReference type="Proteomes" id="UP001292094">
    <property type="component" value="Unassembled WGS sequence"/>
</dbReference>
<protein>
    <submittedName>
        <fullName evidence="1">Uncharacterized protein</fullName>
    </submittedName>
</protein>
<sequence>MSWRSVHRSQPGLAMFLIGALRFQPGSRGRPVSLLLHHHISTSFHKNDHSSHFVGGRDRSLTTRGSILRVPSPLRRTVPHETPSRGCLLGWSRSWPTHGWAARVVRYGLTWPWVSVPPLRHPPGSTKASPLVIQQVLTGSHYLLHPHSLSIFEDNVYWTDRQLNRVFSAHNFRGDNETVVSHLVSQPSSSATRYKQQGGKCNLEETPYLMVMKGGQIIDISLKSEEQKASRFLTPIVGVENGLQLDYD</sequence>
<proteinExistence type="predicted"/>
<dbReference type="Gene3D" id="2.120.10.30">
    <property type="entry name" value="TolB, C-terminal domain"/>
    <property type="match status" value="1"/>
</dbReference>
<dbReference type="AlphaFoldDB" id="A0AAE1UD08"/>
<dbReference type="InterPro" id="IPR011042">
    <property type="entry name" value="6-blade_b-propeller_TolB-like"/>
</dbReference>
<gene>
    <name evidence="1" type="ORF">Pmani_010036</name>
</gene>
<name>A0AAE1UD08_9EUCA</name>
<dbReference type="EMBL" id="JAWZYT010000787">
    <property type="protein sequence ID" value="KAK4318947.1"/>
    <property type="molecule type" value="Genomic_DNA"/>
</dbReference>
<accession>A0AAE1UD08</accession>
<keyword evidence="2" id="KW-1185">Reference proteome</keyword>
<comment type="caution">
    <text evidence="1">The sequence shown here is derived from an EMBL/GenBank/DDBJ whole genome shotgun (WGS) entry which is preliminary data.</text>
</comment>
<evidence type="ECO:0000313" key="2">
    <source>
        <dbReference type="Proteomes" id="UP001292094"/>
    </source>
</evidence>